<dbReference type="NCBIfam" id="TIGR02123">
    <property type="entry name" value="TRAP_fused"/>
    <property type="match status" value="1"/>
</dbReference>
<feature type="transmembrane region" description="Helical" evidence="1">
    <location>
        <begin position="571"/>
        <end position="594"/>
    </location>
</feature>
<dbReference type="EMBL" id="WNZX01000004">
    <property type="protein sequence ID" value="MUG70380.1"/>
    <property type="molecule type" value="Genomic_DNA"/>
</dbReference>
<protein>
    <submittedName>
        <fullName evidence="3">TRAP transporter fused permease subunit</fullName>
    </submittedName>
</protein>
<feature type="transmembrane region" description="Helical" evidence="1">
    <location>
        <begin position="382"/>
        <end position="399"/>
    </location>
</feature>
<feature type="transmembrane region" description="Helical" evidence="1">
    <location>
        <begin position="483"/>
        <end position="501"/>
    </location>
</feature>
<proteinExistence type="predicted"/>
<dbReference type="InterPro" id="IPR011853">
    <property type="entry name" value="TRAP_DctM-Dct_fused"/>
</dbReference>
<feature type="transmembrane region" description="Helical" evidence="1">
    <location>
        <begin position="121"/>
        <end position="140"/>
    </location>
</feature>
<evidence type="ECO:0000313" key="3">
    <source>
        <dbReference type="EMBL" id="MUG70380.1"/>
    </source>
</evidence>
<sequence>MVFNLTNEHTEAPGSGFKEWFREGALRRPQGLFRIVIIGFALALSIFEIWLGAIGNMDLFQYAAIFYPFVLGITFLLYSSRKNVRNDLPTWWDIIYSLLSFAIWIFFMVNTPEYLQRIPLFNELTSLETFVGIVLVVLTLEATRRTLGSSLTIIVLVFMAYTAFGHLIPGAYSHRLITLNHYLDDMVYTVNGIFGTTIGVAATYVFMFVLFGAFYTQAGGGDFFFKFAAMLSGRSVGGPAKVGVISAGMFGMISGSPTADVLTTGSVNIPIMKRIGYNPVYAGAVESAASAGGSIAPPIMGSAAFLMAEYAGIPYSDIMIAAIIPAVLYYMGIFLQVHFRSKKLNMPTMDSVPKFKEVMKEGWMHLLPILFLIWGIEQGYTAPYVAILACALIIVMSWFNPQRRIGLRKIIEACEETLIRVIPVTLACAAAGMFIDEIMLTGLASKFGTMIFEFTFGDIFLSLVATAIMCIIFGMGLPTSTSYILTAALAAPLLINLGVSVMSAHLFIVYYSVLSCISPPVATACIAAGSIAQADPNKIGWAACKLALVAFIMPFMFVYQPGLLMEGTIGTILVAVLTSAIGIASLAAAVEGWLLKNLNGFERLVIFVAGVMMIFPQAYMDIIGIIAASSVLVSKYLSRRAPNLTENKSI</sequence>
<evidence type="ECO:0000256" key="1">
    <source>
        <dbReference type="SAM" id="Phobius"/>
    </source>
</evidence>
<organism evidence="3 4">
    <name type="scientific">Paenibacillus validus</name>
    <dbReference type="NCBI Taxonomy" id="44253"/>
    <lineage>
        <taxon>Bacteria</taxon>
        <taxon>Bacillati</taxon>
        <taxon>Bacillota</taxon>
        <taxon>Bacilli</taxon>
        <taxon>Bacillales</taxon>
        <taxon>Paenibacillaceae</taxon>
        <taxon>Paenibacillus</taxon>
    </lineage>
</organism>
<accession>A0A7X2Z8N7</accession>
<dbReference type="AlphaFoldDB" id="A0A7X2Z8N7"/>
<keyword evidence="4" id="KW-1185">Reference proteome</keyword>
<feature type="transmembrane region" description="Helical" evidence="1">
    <location>
        <begin position="539"/>
        <end position="559"/>
    </location>
</feature>
<dbReference type="Proteomes" id="UP000450917">
    <property type="component" value="Unassembled WGS sequence"/>
</dbReference>
<keyword evidence="1" id="KW-1133">Transmembrane helix</keyword>
<feature type="transmembrane region" description="Helical" evidence="1">
    <location>
        <begin position="192"/>
        <end position="216"/>
    </location>
</feature>
<feature type="transmembrane region" description="Helical" evidence="1">
    <location>
        <begin position="90"/>
        <end position="109"/>
    </location>
</feature>
<feature type="transmembrane region" description="Helical" evidence="1">
    <location>
        <begin position="508"/>
        <end position="533"/>
    </location>
</feature>
<keyword evidence="1" id="KW-0472">Membrane</keyword>
<feature type="transmembrane region" description="Helical" evidence="1">
    <location>
        <begin position="456"/>
        <end position="477"/>
    </location>
</feature>
<feature type="transmembrane region" description="Helical" evidence="1">
    <location>
        <begin position="32"/>
        <end position="53"/>
    </location>
</feature>
<keyword evidence="1" id="KW-0812">Transmembrane</keyword>
<feature type="transmembrane region" description="Helical" evidence="1">
    <location>
        <begin position="59"/>
        <end position="78"/>
    </location>
</feature>
<feature type="transmembrane region" description="Helical" evidence="1">
    <location>
        <begin position="318"/>
        <end position="337"/>
    </location>
</feature>
<comment type="caution">
    <text evidence="3">The sequence shown here is derived from an EMBL/GenBank/DDBJ whole genome shotgun (WGS) entry which is preliminary data.</text>
</comment>
<evidence type="ECO:0000313" key="4">
    <source>
        <dbReference type="Proteomes" id="UP000450917"/>
    </source>
</evidence>
<feature type="domain" description="TRAP C4-dicarboxylate transport system permease DctM subunit" evidence="2">
    <location>
        <begin position="135"/>
        <end position="561"/>
    </location>
</feature>
<name>A0A7X2Z8N7_9BACL</name>
<dbReference type="PANTHER" id="PTHR43849">
    <property type="entry name" value="BLL3936 PROTEIN"/>
    <property type="match status" value="1"/>
</dbReference>
<feature type="transmembrane region" description="Helical" evidence="1">
    <location>
        <begin position="606"/>
        <end position="633"/>
    </location>
</feature>
<dbReference type="PANTHER" id="PTHR43849:SF2">
    <property type="entry name" value="BLL3936 PROTEIN"/>
    <property type="match status" value="1"/>
</dbReference>
<reference evidence="3 4" key="1">
    <citation type="submission" date="2019-11" db="EMBL/GenBank/DDBJ databases">
        <title>Draft genome sequences of five Paenibacillus species of dairy origin.</title>
        <authorList>
            <person name="Olajide A.M."/>
            <person name="Chen S."/>
            <person name="Lapointe G."/>
        </authorList>
    </citation>
    <scope>NUCLEOTIDE SEQUENCE [LARGE SCALE GENOMIC DNA]</scope>
    <source>
        <strain evidence="3 4">2CS3</strain>
    </source>
</reference>
<evidence type="ECO:0000259" key="2">
    <source>
        <dbReference type="Pfam" id="PF06808"/>
    </source>
</evidence>
<dbReference type="Pfam" id="PF06808">
    <property type="entry name" value="DctM"/>
    <property type="match status" value="1"/>
</dbReference>
<feature type="transmembrane region" description="Helical" evidence="1">
    <location>
        <begin position="280"/>
        <end position="306"/>
    </location>
</feature>
<dbReference type="InterPro" id="IPR010656">
    <property type="entry name" value="DctM"/>
</dbReference>
<gene>
    <name evidence="3" type="ORF">GNP93_06770</name>
</gene>
<feature type="transmembrane region" description="Helical" evidence="1">
    <location>
        <begin position="152"/>
        <end position="172"/>
    </location>
</feature>
<feature type="transmembrane region" description="Helical" evidence="1">
    <location>
        <begin position="358"/>
        <end position="376"/>
    </location>
</feature>